<dbReference type="AlphaFoldDB" id="R4YV81"/>
<feature type="domain" description="DUF3806" evidence="1">
    <location>
        <begin position="46"/>
        <end position="115"/>
    </location>
</feature>
<dbReference type="Pfam" id="PF12713">
    <property type="entry name" value="DUF3806"/>
    <property type="match status" value="1"/>
</dbReference>
<dbReference type="KEGG" id="oai:OLEAN_C35630"/>
<evidence type="ECO:0000259" key="1">
    <source>
        <dbReference type="Pfam" id="PF12713"/>
    </source>
</evidence>
<dbReference type="OrthoDB" id="275864at2"/>
<protein>
    <recommendedName>
        <fullName evidence="1">DUF3806 domain-containing protein</fullName>
    </recommendedName>
</protein>
<proteinExistence type="predicted"/>
<dbReference type="Proteomes" id="UP000032749">
    <property type="component" value="Chromosome"/>
</dbReference>
<accession>R4YV81</accession>
<reference evidence="2 3" key="1">
    <citation type="journal article" date="2013" name="Nat. Commun.">
        <title>Genome sequence and functional genomic analysis of the oil-degrading bacterium Oleispira antarctica.</title>
        <authorList>
            <person name="Kube M."/>
            <person name="Chernikova T.N."/>
            <person name="Al-Ramahi Y."/>
            <person name="Beloqui A."/>
            <person name="Lopez-Cortez N."/>
            <person name="Guazzaroni M.E."/>
            <person name="Heipieper H.J."/>
            <person name="Klages S."/>
            <person name="Kotsyurbenko O.R."/>
            <person name="Langer I."/>
            <person name="Nechitaylo T.Y."/>
            <person name="Lunsdorf H."/>
            <person name="Fernandez M."/>
            <person name="Juarez S."/>
            <person name="Ciordia S."/>
            <person name="Singer A."/>
            <person name="Kagan O."/>
            <person name="Egorova O."/>
            <person name="Petit P.A."/>
            <person name="Stogios P."/>
            <person name="Kim Y."/>
            <person name="Tchigvintsev A."/>
            <person name="Flick R."/>
            <person name="Denaro R."/>
            <person name="Genovese M."/>
            <person name="Albar J.P."/>
            <person name="Reva O.N."/>
            <person name="Martinez-Gomariz M."/>
            <person name="Tran H."/>
            <person name="Ferrer M."/>
            <person name="Savchenko A."/>
            <person name="Yakunin A.F."/>
            <person name="Yakimov M.M."/>
            <person name="Golyshina O.V."/>
            <person name="Reinhardt R."/>
            <person name="Golyshin P.N."/>
        </authorList>
    </citation>
    <scope>NUCLEOTIDE SEQUENCE [LARGE SCALE GENOMIC DNA]</scope>
</reference>
<dbReference type="HOGENOM" id="CLU_1853171_0_0_6"/>
<dbReference type="InterPro" id="IPR024266">
    <property type="entry name" value="DUF3806"/>
</dbReference>
<dbReference type="EMBL" id="FO203512">
    <property type="protein sequence ID" value="CCK77739.1"/>
    <property type="molecule type" value="Genomic_DNA"/>
</dbReference>
<name>R4YV81_OLEAN</name>
<evidence type="ECO:0000313" key="3">
    <source>
        <dbReference type="Proteomes" id="UP000032749"/>
    </source>
</evidence>
<keyword evidence="3" id="KW-1185">Reference proteome</keyword>
<gene>
    <name evidence="2" type="ORF">OLEAN_C35630</name>
</gene>
<sequence length="138" mass="15793">MTVEPLSERMHNNKQHWQQVGSEILQHYGCEESYTGIGRCIDLWKQQADLTERKYKETEVLDGLGFLLGELCILEFGGGWVWITDEHGSTPAICHPGAETVSYIVDSISRRLRDETCAEDEIPTIVAMYERSQFNQLN</sequence>
<organism evidence="2 3">
    <name type="scientific">Oleispira antarctica RB-8</name>
    <dbReference type="NCBI Taxonomy" id="698738"/>
    <lineage>
        <taxon>Bacteria</taxon>
        <taxon>Pseudomonadati</taxon>
        <taxon>Pseudomonadota</taxon>
        <taxon>Gammaproteobacteria</taxon>
        <taxon>Oceanospirillales</taxon>
        <taxon>Oceanospirillaceae</taxon>
        <taxon>Oleispira</taxon>
    </lineage>
</organism>
<evidence type="ECO:0000313" key="2">
    <source>
        <dbReference type="EMBL" id="CCK77739.1"/>
    </source>
</evidence>